<reference evidence="2" key="1">
    <citation type="submission" date="2021-03" db="EMBL/GenBank/DDBJ databases">
        <title>Draft genome sequence of rust myrtle Austropuccinia psidii MF-1, a brazilian biotype.</title>
        <authorList>
            <person name="Quecine M.C."/>
            <person name="Pachon D.M.R."/>
            <person name="Bonatelli M.L."/>
            <person name="Correr F.H."/>
            <person name="Franceschini L.M."/>
            <person name="Leite T.F."/>
            <person name="Margarido G.R.A."/>
            <person name="Almeida C.A."/>
            <person name="Ferrarezi J.A."/>
            <person name="Labate C.A."/>
        </authorList>
    </citation>
    <scope>NUCLEOTIDE SEQUENCE</scope>
    <source>
        <strain evidence="2">MF-1</strain>
    </source>
</reference>
<gene>
    <name evidence="2" type="ORF">O181_084651</name>
</gene>
<dbReference type="EMBL" id="AVOT02049802">
    <property type="protein sequence ID" value="MBW0544936.1"/>
    <property type="molecule type" value="Genomic_DNA"/>
</dbReference>
<sequence length="181" mass="21342">MKAPECFDGTQPFKVRSFIQSCQWISHNYLANISQDRKKVLYSTSFLIGRVEKWIDLYLSNLTNQDANYLLNYFTLFESQPFTLFWDPNKVIKAEAELDSLRIKEGCHFLLYSSNFRILVSKIGDWGERALIHHFRKGLPSRIMDQLASHASRIDSLQDLMDVTLELDTRYHERKKGKRHH</sequence>
<dbReference type="InterPro" id="IPR045358">
    <property type="entry name" value="Ty3_capsid"/>
</dbReference>
<evidence type="ECO:0000313" key="2">
    <source>
        <dbReference type="EMBL" id="MBW0544936.1"/>
    </source>
</evidence>
<dbReference type="Proteomes" id="UP000765509">
    <property type="component" value="Unassembled WGS sequence"/>
</dbReference>
<comment type="caution">
    <text evidence="2">The sequence shown here is derived from an EMBL/GenBank/DDBJ whole genome shotgun (WGS) entry which is preliminary data.</text>
</comment>
<evidence type="ECO:0000259" key="1">
    <source>
        <dbReference type="Pfam" id="PF19259"/>
    </source>
</evidence>
<dbReference type="AlphaFoldDB" id="A0A9Q3FRE4"/>
<feature type="domain" description="Ty3 transposon capsid-like protein" evidence="1">
    <location>
        <begin position="5"/>
        <end position="167"/>
    </location>
</feature>
<proteinExistence type="predicted"/>
<dbReference type="Pfam" id="PF19259">
    <property type="entry name" value="Ty3_capsid"/>
    <property type="match status" value="1"/>
</dbReference>
<dbReference type="OrthoDB" id="5582182at2759"/>
<accession>A0A9Q3FRE4</accession>
<organism evidence="2 3">
    <name type="scientific">Austropuccinia psidii MF-1</name>
    <dbReference type="NCBI Taxonomy" id="1389203"/>
    <lineage>
        <taxon>Eukaryota</taxon>
        <taxon>Fungi</taxon>
        <taxon>Dikarya</taxon>
        <taxon>Basidiomycota</taxon>
        <taxon>Pucciniomycotina</taxon>
        <taxon>Pucciniomycetes</taxon>
        <taxon>Pucciniales</taxon>
        <taxon>Sphaerophragmiaceae</taxon>
        <taxon>Austropuccinia</taxon>
    </lineage>
</organism>
<name>A0A9Q3FRE4_9BASI</name>
<keyword evidence="3" id="KW-1185">Reference proteome</keyword>
<protein>
    <recommendedName>
        <fullName evidence="1">Ty3 transposon capsid-like protein domain-containing protein</fullName>
    </recommendedName>
</protein>
<evidence type="ECO:0000313" key="3">
    <source>
        <dbReference type="Proteomes" id="UP000765509"/>
    </source>
</evidence>